<accession>A0A1G1WL74</accession>
<evidence type="ECO:0000313" key="1">
    <source>
        <dbReference type="EMBL" id="OGY28351.1"/>
    </source>
</evidence>
<dbReference type="Proteomes" id="UP000177821">
    <property type="component" value="Unassembled WGS sequence"/>
</dbReference>
<reference evidence="1 2" key="1">
    <citation type="journal article" date="2016" name="Nat. Commun.">
        <title>Thousands of microbial genomes shed light on interconnected biogeochemical processes in an aquifer system.</title>
        <authorList>
            <person name="Anantharaman K."/>
            <person name="Brown C.T."/>
            <person name="Hug L.A."/>
            <person name="Sharon I."/>
            <person name="Castelle C.J."/>
            <person name="Probst A.J."/>
            <person name="Thomas B.C."/>
            <person name="Singh A."/>
            <person name="Wilkins M.J."/>
            <person name="Karaoz U."/>
            <person name="Brodie E.L."/>
            <person name="Williams K.H."/>
            <person name="Hubbard S.S."/>
            <person name="Banfield J.F."/>
        </authorList>
    </citation>
    <scope>NUCLEOTIDE SEQUENCE [LARGE SCALE GENOMIC DNA]</scope>
</reference>
<sequence length="119" mass="13631">MRFWLSGKRVPKLWHRERLSKFAETGDLANRMWVQQAQESPSHYGVVVGTSSVFLKTPEKLVCGIEIPAGTLLRFLMQIVLKKLGILPPPKPDDHEAIRAASEENFRRNQKTITGWILH</sequence>
<protein>
    <submittedName>
        <fullName evidence="1">Uncharacterized protein</fullName>
    </submittedName>
</protein>
<dbReference type="EMBL" id="MHCX01000054">
    <property type="protein sequence ID" value="OGY28351.1"/>
    <property type="molecule type" value="Genomic_DNA"/>
</dbReference>
<evidence type="ECO:0000313" key="2">
    <source>
        <dbReference type="Proteomes" id="UP000177821"/>
    </source>
</evidence>
<dbReference type="AlphaFoldDB" id="A0A1G1WL74"/>
<organism evidence="1 2">
    <name type="scientific">Candidatus Woykebacteria bacterium RIFCSPHIGHO2_02_FULL_43_16b</name>
    <dbReference type="NCBI Taxonomy" id="1802601"/>
    <lineage>
        <taxon>Bacteria</taxon>
        <taxon>Candidatus Woykeibacteriota</taxon>
    </lineage>
</organism>
<name>A0A1G1WL74_9BACT</name>
<proteinExistence type="predicted"/>
<comment type="caution">
    <text evidence="1">The sequence shown here is derived from an EMBL/GenBank/DDBJ whole genome shotgun (WGS) entry which is preliminary data.</text>
</comment>
<gene>
    <name evidence="1" type="ORF">A3J50_00735</name>
</gene>